<evidence type="ECO:0000256" key="13">
    <source>
        <dbReference type="ARBA" id="ARBA00022989"/>
    </source>
</evidence>
<evidence type="ECO:0000256" key="1">
    <source>
        <dbReference type="ARBA" id="ARBA00004251"/>
    </source>
</evidence>
<dbReference type="PROSITE" id="PS00232">
    <property type="entry name" value="CADHERIN_1"/>
    <property type="match status" value="1"/>
</dbReference>
<evidence type="ECO:0000256" key="11">
    <source>
        <dbReference type="ARBA" id="ARBA00022889"/>
    </source>
</evidence>
<feature type="domain" description="Cadherin" evidence="21">
    <location>
        <begin position="35"/>
        <end position="149"/>
    </location>
</feature>
<keyword evidence="8" id="KW-0732">Signal</keyword>
<dbReference type="PRINTS" id="PR00205">
    <property type="entry name" value="CADHERIN"/>
</dbReference>
<dbReference type="EMBL" id="JAINUG010000003">
    <property type="protein sequence ID" value="KAJ8417762.1"/>
    <property type="molecule type" value="Genomic_DNA"/>
</dbReference>
<dbReference type="GO" id="GO:0007043">
    <property type="term" value="P:cell-cell junction assembly"/>
    <property type="evidence" value="ECO:0007669"/>
    <property type="project" value="TreeGrafter"/>
</dbReference>
<keyword evidence="11 18" id="KW-0130">Cell adhesion</keyword>
<dbReference type="Gene3D" id="4.10.900.10">
    <property type="entry name" value="TCF3-CBD (Catenin binding domain)"/>
    <property type="match status" value="1"/>
</dbReference>
<evidence type="ECO:0000256" key="7">
    <source>
        <dbReference type="ARBA" id="ARBA00022723"/>
    </source>
</evidence>
<organism evidence="22 23">
    <name type="scientific">Aldrovandia affinis</name>
    <dbReference type="NCBI Taxonomy" id="143900"/>
    <lineage>
        <taxon>Eukaryota</taxon>
        <taxon>Metazoa</taxon>
        <taxon>Chordata</taxon>
        <taxon>Craniata</taxon>
        <taxon>Vertebrata</taxon>
        <taxon>Euteleostomi</taxon>
        <taxon>Actinopterygii</taxon>
        <taxon>Neopterygii</taxon>
        <taxon>Teleostei</taxon>
        <taxon>Notacanthiformes</taxon>
        <taxon>Halosauridae</taxon>
        <taxon>Aldrovandia</taxon>
    </lineage>
</organism>
<keyword evidence="4" id="KW-1003">Cell membrane</keyword>
<dbReference type="GO" id="GO:0034332">
    <property type="term" value="P:adherens junction organization"/>
    <property type="evidence" value="ECO:0007669"/>
    <property type="project" value="TreeGrafter"/>
</dbReference>
<dbReference type="InterPro" id="IPR015919">
    <property type="entry name" value="Cadherin-like_sf"/>
</dbReference>
<dbReference type="GO" id="GO:0019903">
    <property type="term" value="F:protein phosphatase binding"/>
    <property type="evidence" value="ECO:0007669"/>
    <property type="project" value="TreeGrafter"/>
</dbReference>
<evidence type="ECO:0000313" key="23">
    <source>
        <dbReference type="Proteomes" id="UP001221898"/>
    </source>
</evidence>
<keyword evidence="5" id="KW-0165">Cleavage on pair of basic residues</keyword>
<evidence type="ECO:0000256" key="20">
    <source>
        <dbReference type="SAM" id="Phobius"/>
    </source>
</evidence>
<keyword evidence="12" id="KW-0965">Cell junction</keyword>
<dbReference type="GO" id="GO:0005912">
    <property type="term" value="C:adherens junction"/>
    <property type="evidence" value="ECO:0007669"/>
    <property type="project" value="UniProtKB-SubCell"/>
</dbReference>
<keyword evidence="6 18" id="KW-0812">Transmembrane</keyword>
<keyword evidence="9" id="KW-0677">Repeat</keyword>
<keyword evidence="23" id="KW-1185">Reference proteome</keyword>
<evidence type="ECO:0000256" key="16">
    <source>
        <dbReference type="ARBA" id="ARBA00030559"/>
    </source>
</evidence>
<evidence type="ECO:0000256" key="10">
    <source>
        <dbReference type="ARBA" id="ARBA00022837"/>
    </source>
</evidence>
<accession>A0AAD7X277</accession>
<evidence type="ECO:0000256" key="8">
    <source>
        <dbReference type="ARBA" id="ARBA00022729"/>
    </source>
</evidence>
<dbReference type="InterPro" id="IPR002126">
    <property type="entry name" value="Cadherin-like_dom"/>
</dbReference>
<dbReference type="GO" id="GO:0044331">
    <property type="term" value="P:cell-cell adhesion mediated by cadherin"/>
    <property type="evidence" value="ECO:0007669"/>
    <property type="project" value="TreeGrafter"/>
</dbReference>
<proteinExistence type="predicted"/>
<dbReference type="GO" id="GO:0000902">
    <property type="term" value="P:cell morphogenesis"/>
    <property type="evidence" value="ECO:0007669"/>
    <property type="project" value="TreeGrafter"/>
</dbReference>
<feature type="domain" description="Cadherin" evidence="21">
    <location>
        <begin position="251"/>
        <end position="357"/>
    </location>
</feature>
<evidence type="ECO:0000256" key="15">
    <source>
        <dbReference type="ARBA" id="ARBA00023180"/>
    </source>
</evidence>
<evidence type="ECO:0000256" key="17">
    <source>
        <dbReference type="PROSITE-ProRule" id="PRU00043"/>
    </source>
</evidence>
<keyword evidence="15" id="KW-0325">Glycoprotein</keyword>
<evidence type="ECO:0000256" key="19">
    <source>
        <dbReference type="RuleBase" id="RU004357"/>
    </source>
</evidence>
<evidence type="ECO:0000256" key="18">
    <source>
        <dbReference type="RuleBase" id="RU003318"/>
    </source>
</evidence>
<dbReference type="GO" id="GO:0016339">
    <property type="term" value="P:calcium-dependent cell-cell adhesion via plasma membrane cell adhesion molecules"/>
    <property type="evidence" value="ECO:0007669"/>
    <property type="project" value="TreeGrafter"/>
</dbReference>
<name>A0AAD7X277_9TELE</name>
<dbReference type="Pfam" id="PF00028">
    <property type="entry name" value="Cadherin"/>
    <property type="match status" value="3"/>
</dbReference>
<dbReference type="GO" id="GO:0007156">
    <property type="term" value="P:homophilic cell adhesion via plasma membrane adhesion molecules"/>
    <property type="evidence" value="ECO:0007669"/>
    <property type="project" value="InterPro"/>
</dbReference>
<dbReference type="Gene3D" id="2.60.40.60">
    <property type="entry name" value="Cadherins"/>
    <property type="match status" value="3"/>
</dbReference>
<evidence type="ECO:0000256" key="6">
    <source>
        <dbReference type="ARBA" id="ARBA00022692"/>
    </source>
</evidence>
<evidence type="ECO:0000256" key="2">
    <source>
        <dbReference type="ARBA" id="ARBA00004536"/>
    </source>
</evidence>
<dbReference type="SUPFAM" id="SSF49313">
    <property type="entry name" value="Cadherin-like"/>
    <property type="match status" value="3"/>
</dbReference>
<comment type="subcellular location">
    <subcellularLocation>
        <location evidence="2">Cell junction</location>
        <location evidence="2">Adherens junction</location>
    </subcellularLocation>
    <subcellularLocation>
        <location evidence="1 18">Cell membrane</location>
        <topology evidence="1 18">Single-pass type I membrane protein</topology>
    </subcellularLocation>
</comment>
<comment type="caution">
    <text evidence="22">The sequence shown here is derived from an EMBL/GenBank/DDBJ whole genome shotgun (WGS) entry which is preliminary data.</text>
</comment>
<sequence>MVRAKDMPGMSAGNSATTKVTINVGDVNDNRASFREGTFNFDVKENEKANFKVGIMEVNDKDEDQNKDPIFSIKPELCNNVFRIVQNPRRDGELSLKQGLDFEKAARYVCEVQIQENSLVTPPDDVGMPVITRAKVNIRVLDVDEPPLFSQGFYKFSLREDAAVNFKVGQVSARDPDAAQLKIRYSIDDPNCPIRIDPNTGDMYTERTLDRELISVHTFHVTAVEIGSQGLKSFATVNLEVKDVNDNMPELTNATNIYVCHNEAAGMVVRTIGAVDKDDHAQEFYFSLAKESSNFSLINNGNSTASILVKQGGFDADDTREYLLEIVARDAGEPPLSSTTTVVISMCRCGPDMSKENCRAAYSQTGVSIQALIAILLCILTILVIVILIVMRKRCQKDTILVLGKNTGEIHEQLVTYDEEGGGEMDTNGYDVSILTSARNEFAPLPPPGMYAVVKKPTPVPSPAPAAGRADMAVMIEVKKDEADHDRDGIPYDTLHIYGYEGPESLAGSLSSLATSSEDSNLDYDFLNDWGPRFKTLAELYGVDSSEDGYPY</sequence>
<evidence type="ECO:0000259" key="21">
    <source>
        <dbReference type="PROSITE" id="PS50268"/>
    </source>
</evidence>
<dbReference type="GO" id="GO:0005923">
    <property type="term" value="C:bicellular tight junction"/>
    <property type="evidence" value="ECO:0007669"/>
    <property type="project" value="TreeGrafter"/>
</dbReference>
<keyword evidence="10 17" id="KW-0106">Calcium</keyword>
<dbReference type="FunFam" id="2.60.40.60:FF:000020">
    <property type="entry name" value="Dachsous cadherin-related 1b"/>
    <property type="match status" value="1"/>
</dbReference>
<dbReference type="GO" id="GO:0008013">
    <property type="term" value="F:beta-catenin binding"/>
    <property type="evidence" value="ECO:0007669"/>
    <property type="project" value="TreeGrafter"/>
</dbReference>
<dbReference type="SMART" id="SM00112">
    <property type="entry name" value="CA"/>
    <property type="match status" value="3"/>
</dbReference>
<evidence type="ECO:0000256" key="14">
    <source>
        <dbReference type="ARBA" id="ARBA00023136"/>
    </source>
</evidence>
<dbReference type="GO" id="GO:0045296">
    <property type="term" value="F:cadherin binding"/>
    <property type="evidence" value="ECO:0007669"/>
    <property type="project" value="TreeGrafter"/>
</dbReference>
<dbReference type="GO" id="GO:0002009">
    <property type="term" value="P:morphogenesis of an epithelium"/>
    <property type="evidence" value="ECO:0007669"/>
    <property type="project" value="UniProtKB-ARBA"/>
</dbReference>
<dbReference type="CDD" id="cd11304">
    <property type="entry name" value="Cadherin_repeat"/>
    <property type="match status" value="4"/>
</dbReference>
<comment type="function">
    <text evidence="19">Cadherins are calcium-dependent cell adhesion proteins.</text>
</comment>
<evidence type="ECO:0000256" key="9">
    <source>
        <dbReference type="ARBA" id="ARBA00022737"/>
    </source>
</evidence>
<feature type="domain" description="Cadherin" evidence="21">
    <location>
        <begin position="150"/>
        <end position="251"/>
    </location>
</feature>
<evidence type="ECO:0000256" key="5">
    <source>
        <dbReference type="ARBA" id="ARBA00022685"/>
    </source>
</evidence>
<dbReference type="PANTHER" id="PTHR24027">
    <property type="entry name" value="CADHERIN-23"/>
    <property type="match status" value="1"/>
</dbReference>
<dbReference type="Pfam" id="PF01049">
    <property type="entry name" value="CADH_Y-type_LIR"/>
    <property type="match status" value="1"/>
</dbReference>
<dbReference type="GO" id="GO:0016342">
    <property type="term" value="C:catenin complex"/>
    <property type="evidence" value="ECO:0007669"/>
    <property type="project" value="TreeGrafter"/>
</dbReference>
<dbReference type="Proteomes" id="UP001221898">
    <property type="component" value="Unassembled WGS sequence"/>
</dbReference>
<dbReference type="InterPro" id="IPR000233">
    <property type="entry name" value="Cadherin_Y-type_LIR"/>
</dbReference>
<dbReference type="GO" id="GO:0016477">
    <property type="term" value="P:cell migration"/>
    <property type="evidence" value="ECO:0007669"/>
    <property type="project" value="TreeGrafter"/>
</dbReference>
<keyword evidence="13 20" id="KW-1133">Transmembrane helix</keyword>
<dbReference type="InterPro" id="IPR039808">
    <property type="entry name" value="Cadherin"/>
</dbReference>
<dbReference type="FunFam" id="4.10.900.10:FF:000001">
    <property type="entry name" value="Cadherin 2"/>
    <property type="match status" value="1"/>
</dbReference>
<evidence type="ECO:0000256" key="3">
    <source>
        <dbReference type="ARBA" id="ARBA00021701"/>
    </source>
</evidence>
<keyword evidence="14 20" id="KW-0472">Membrane</keyword>
<evidence type="ECO:0000313" key="22">
    <source>
        <dbReference type="EMBL" id="KAJ8417762.1"/>
    </source>
</evidence>
<protein>
    <recommendedName>
        <fullName evidence="3">Cadherin-5</fullName>
    </recommendedName>
    <alternativeName>
        <fullName evidence="16">Vascular endothelial cadherin</fullName>
    </alternativeName>
</protein>
<evidence type="ECO:0000256" key="12">
    <source>
        <dbReference type="ARBA" id="ARBA00022949"/>
    </source>
</evidence>
<dbReference type="GO" id="GO:0005509">
    <property type="term" value="F:calcium ion binding"/>
    <property type="evidence" value="ECO:0007669"/>
    <property type="project" value="UniProtKB-UniRule"/>
</dbReference>
<gene>
    <name evidence="22" type="ORF">AAFF_G00226050</name>
</gene>
<dbReference type="InterPro" id="IPR027397">
    <property type="entry name" value="Catenin-bd_sf"/>
</dbReference>
<dbReference type="PROSITE" id="PS50268">
    <property type="entry name" value="CADHERIN_2"/>
    <property type="match status" value="3"/>
</dbReference>
<feature type="transmembrane region" description="Helical" evidence="20">
    <location>
        <begin position="367"/>
        <end position="391"/>
    </location>
</feature>
<evidence type="ECO:0000256" key="4">
    <source>
        <dbReference type="ARBA" id="ARBA00022475"/>
    </source>
</evidence>
<reference evidence="22" key="1">
    <citation type="journal article" date="2023" name="Science">
        <title>Genome structures resolve the early diversification of teleost fishes.</title>
        <authorList>
            <person name="Parey E."/>
            <person name="Louis A."/>
            <person name="Montfort J."/>
            <person name="Bouchez O."/>
            <person name="Roques C."/>
            <person name="Iampietro C."/>
            <person name="Lluch J."/>
            <person name="Castinel A."/>
            <person name="Donnadieu C."/>
            <person name="Desvignes T."/>
            <person name="Floi Bucao C."/>
            <person name="Jouanno E."/>
            <person name="Wen M."/>
            <person name="Mejri S."/>
            <person name="Dirks R."/>
            <person name="Jansen H."/>
            <person name="Henkel C."/>
            <person name="Chen W.J."/>
            <person name="Zahm M."/>
            <person name="Cabau C."/>
            <person name="Klopp C."/>
            <person name="Thompson A.W."/>
            <person name="Robinson-Rechavi M."/>
            <person name="Braasch I."/>
            <person name="Lecointre G."/>
            <person name="Bobe J."/>
            <person name="Postlethwait J.H."/>
            <person name="Berthelot C."/>
            <person name="Roest Crollius H."/>
            <person name="Guiguen Y."/>
        </authorList>
    </citation>
    <scope>NUCLEOTIDE SEQUENCE</scope>
    <source>
        <strain evidence="22">NC1722</strain>
    </source>
</reference>
<dbReference type="PANTHER" id="PTHR24027:SF89">
    <property type="entry name" value="CADHERIN-5"/>
    <property type="match status" value="1"/>
</dbReference>
<keyword evidence="7" id="KW-0479">Metal-binding</keyword>
<dbReference type="AlphaFoldDB" id="A0AAD7X277"/>
<dbReference type="InterPro" id="IPR020894">
    <property type="entry name" value="Cadherin_CS"/>
</dbReference>